<dbReference type="PANTHER" id="PTHR43566">
    <property type="entry name" value="CONSERVED PROTEIN"/>
    <property type="match status" value="1"/>
</dbReference>
<sequence length="397" mass="46870">MLFSREILNKIKKVIDRDEFIILVGARQTGKTSLLFLIKEFYENKGVEASYFNLENPEHLKILNDHPFNIFDLLPKRPAKQIVLIDEIQYLADPSNFLKLLYDDRRKEIKIIATGSSSFYMDRKFKDSLVGRKFIFNIYPLNFNEFLEFNGETEMAEAKPAKKLTSYYQTKLLKLWEQYIIYGGYPKVALAREEELKKILIEDIGSSYIKKDALEAGIKNTEKYYALIKILAGQTGQLMNSQELANTLNIAHKTVEEYLYIMARSYQLAFIRPFYKNLRKELTKMPKAYFYDLGLRNFFLDDFSSLDKRPDKGAYLENLVFTEFLKRGDSLDKIKYWRTQDKKEVDFIIGREAYEIKYNLKRKASGYKKFIEQYPEIKFSMVSREDVIKKFYGRKGA</sequence>
<evidence type="ECO:0000313" key="2">
    <source>
        <dbReference type="EMBL" id="OGF23935.1"/>
    </source>
</evidence>
<comment type="caution">
    <text evidence="2">The sequence shown here is derived from an EMBL/GenBank/DDBJ whole genome shotgun (WGS) entry which is preliminary data.</text>
</comment>
<evidence type="ECO:0000313" key="3">
    <source>
        <dbReference type="Proteomes" id="UP000178783"/>
    </source>
</evidence>
<dbReference type="SMART" id="SM00382">
    <property type="entry name" value="AAA"/>
    <property type="match status" value="1"/>
</dbReference>
<dbReference type="Proteomes" id="UP000178783">
    <property type="component" value="Unassembled WGS sequence"/>
</dbReference>
<dbReference type="Pfam" id="PF13173">
    <property type="entry name" value="AAA_14"/>
    <property type="match status" value="1"/>
</dbReference>
<dbReference type="SUPFAM" id="SSF52540">
    <property type="entry name" value="P-loop containing nucleoside triphosphate hydrolases"/>
    <property type="match status" value="1"/>
</dbReference>
<organism evidence="2 3">
    <name type="scientific">Candidatus Falkowbacteria bacterium RIFCSPLOWO2_02_FULL_45_21</name>
    <dbReference type="NCBI Taxonomy" id="1797989"/>
    <lineage>
        <taxon>Bacteria</taxon>
        <taxon>Candidatus Falkowiibacteriota</taxon>
    </lineage>
</organism>
<evidence type="ECO:0000259" key="1">
    <source>
        <dbReference type="SMART" id="SM00382"/>
    </source>
</evidence>
<name>A0A1F5SB38_9BACT</name>
<protein>
    <recommendedName>
        <fullName evidence="1">AAA+ ATPase domain-containing protein</fullName>
    </recommendedName>
</protein>
<reference evidence="2 3" key="1">
    <citation type="journal article" date="2016" name="Nat. Commun.">
        <title>Thousands of microbial genomes shed light on interconnected biogeochemical processes in an aquifer system.</title>
        <authorList>
            <person name="Anantharaman K."/>
            <person name="Brown C.T."/>
            <person name="Hug L.A."/>
            <person name="Sharon I."/>
            <person name="Castelle C.J."/>
            <person name="Probst A.J."/>
            <person name="Thomas B.C."/>
            <person name="Singh A."/>
            <person name="Wilkins M.J."/>
            <person name="Karaoz U."/>
            <person name="Brodie E.L."/>
            <person name="Williams K.H."/>
            <person name="Hubbard S.S."/>
            <person name="Banfield J.F."/>
        </authorList>
    </citation>
    <scope>NUCLEOTIDE SEQUENCE [LARGE SCALE GENOMIC DNA]</scope>
</reference>
<dbReference type="AlphaFoldDB" id="A0A1F5SB38"/>
<dbReference type="InterPro" id="IPR025420">
    <property type="entry name" value="DUF4143"/>
</dbReference>
<feature type="domain" description="AAA+ ATPase" evidence="1">
    <location>
        <begin position="17"/>
        <end position="144"/>
    </location>
</feature>
<dbReference type="Pfam" id="PF13635">
    <property type="entry name" value="DUF4143"/>
    <property type="match status" value="1"/>
</dbReference>
<accession>A0A1F5SB38</accession>
<dbReference type="InterPro" id="IPR041682">
    <property type="entry name" value="AAA_14"/>
</dbReference>
<dbReference type="Gene3D" id="3.40.50.300">
    <property type="entry name" value="P-loop containing nucleotide triphosphate hydrolases"/>
    <property type="match status" value="1"/>
</dbReference>
<dbReference type="InterPro" id="IPR003593">
    <property type="entry name" value="AAA+_ATPase"/>
</dbReference>
<dbReference type="STRING" id="1797989.A3H66_03205"/>
<dbReference type="PANTHER" id="PTHR43566:SF1">
    <property type="entry name" value="AAA+ ATPASE DOMAIN-CONTAINING PROTEIN"/>
    <property type="match status" value="1"/>
</dbReference>
<dbReference type="InterPro" id="IPR027417">
    <property type="entry name" value="P-loop_NTPase"/>
</dbReference>
<proteinExistence type="predicted"/>
<dbReference type="EMBL" id="MFFW01000043">
    <property type="protein sequence ID" value="OGF23935.1"/>
    <property type="molecule type" value="Genomic_DNA"/>
</dbReference>
<gene>
    <name evidence="2" type="ORF">A3H66_03205</name>
</gene>